<dbReference type="AlphaFoldDB" id="V2XLS6"/>
<gene>
    <name evidence="3" type="ORF">GCWU0000282_001972</name>
</gene>
<keyword evidence="4" id="KW-1185">Reference proteome</keyword>
<accession>V2XLS6</accession>
<evidence type="ECO:0008006" key="5">
    <source>
        <dbReference type="Google" id="ProtNLM"/>
    </source>
</evidence>
<keyword evidence="1" id="KW-0812">Transmembrane</keyword>
<feature type="chain" id="PRO_5004712343" description="LPXTG-motif protein cell wall anchor domain protein" evidence="2">
    <location>
        <begin position="24"/>
        <end position="287"/>
    </location>
</feature>
<name>V2XLS6_9FIRM</name>
<keyword evidence="1" id="KW-0472">Membrane</keyword>
<dbReference type="OrthoDB" id="2067384at2"/>
<comment type="caution">
    <text evidence="3">The sequence shown here is derived from an EMBL/GenBank/DDBJ whole genome shotgun (WGS) entry which is preliminary data.</text>
</comment>
<organism evidence="3 4">
    <name type="scientific">Catonella morbi ATCC 51271</name>
    <dbReference type="NCBI Taxonomy" id="592026"/>
    <lineage>
        <taxon>Bacteria</taxon>
        <taxon>Bacillati</taxon>
        <taxon>Bacillota</taxon>
        <taxon>Clostridia</taxon>
        <taxon>Lachnospirales</taxon>
        <taxon>Lachnospiraceae</taxon>
        <taxon>Catonella</taxon>
    </lineage>
</organism>
<evidence type="ECO:0000313" key="3">
    <source>
        <dbReference type="EMBL" id="ESL03099.1"/>
    </source>
</evidence>
<keyword evidence="1" id="KW-1133">Transmembrane helix</keyword>
<keyword evidence="2" id="KW-0732">Signal</keyword>
<sequence>MKKIIIFLFSICLLLITPIIVFAANEKEDDLTVLADEIIRTTNELYKDKLPREITENDLDFDNVFKIYVGVNIFSKDIDLIKDIPKIFGADGYIYELPIYLDNNTVIVNISKGQLLNENVEFTNEERSNILKGEGKWQVTAIKYYENETVDYRTELKKRVGTVPEDTVLIGGLPYFRYAVALIPNTDGRIEGIVPLSDVPGVEKIKNLRVKTNKMETNDMYDYQNIKEYINELPKISGDEAGPYGFLDIAKPNLSKNNNSVILVLFIGVIFVCGIIIFFYKNKKTVR</sequence>
<reference evidence="3 4" key="1">
    <citation type="submission" date="2013-06" db="EMBL/GenBank/DDBJ databases">
        <authorList>
            <person name="Weinstock G."/>
            <person name="Sodergren E."/>
            <person name="Clifton S."/>
            <person name="Fulton L."/>
            <person name="Fulton B."/>
            <person name="Courtney L."/>
            <person name="Fronick C."/>
            <person name="Harrison M."/>
            <person name="Strong C."/>
            <person name="Farmer C."/>
            <person name="Delahaunty K."/>
            <person name="Markovic C."/>
            <person name="Hall O."/>
            <person name="Minx P."/>
            <person name="Tomlinson C."/>
            <person name="Mitreva M."/>
            <person name="Nelson J."/>
            <person name="Hou S."/>
            <person name="Wollam A."/>
            <person name="Pepin K.H."/>
            <person name="Johnson M."/>
            <person name="Bhonagiri V."/>
            <person name="Nash W.E."/>
            <person name="Warren W."/>
            <person name="Chinwalla A."/>
            <person name="Mardis E.R."/>
            <person name="Wilson R.K."/>
        </authorList>
    </citation>
    <scope>NUCLEOTIDE SEQUENCE [LARGE SCALE GENOMIC DNA]</scope>
    <source>
        <strain evidence="3 4">ATCC 51271</strain>
    </source>
</reference>
<dbReference type="EMBL" id="ACIL03000013">
    <property type="protein sequence ID" value="ESL03099.1"/>
    <property type="molecule type" value="Genomic_DNA"/>
</dbReference>
<dbReference type="Proteomes" id="UP000018227">
    <property type="component" value="Unassembled WGS sequence"/>
</dbReference>
<proteinExistence type="predicted"/>
<protein>
    <recommendedName>
        <fullName evidence="5">LPXTG-motif protein cell wall anchor domain protein</fullName>
    </recommendedName>
</protein>
<dbReference type="HOGENOM" id="CLU_996407_0_0_9"/>
<dbReference type="eggNOG" id="ENOG5032UXK">
    <property type="taxonomic scope" value="Bacteria"/>
</dbReference>
<dbReference type="STRING" id="592026.GCWU0000282_001972"/>
<evidence type="ECO:0000256" key="1">
    <source>
        <dbReference type="SAM" id="Phobius"/>
    </source>
</evidence>
<evidence type="ECO:0000256" key="2">
    <source>
        <dbReference type="SAM" id="SignalP"/>
    </source>
</evidence>
<feature type="signal peptide" evidence="2">
    <location>
        <begin position="1"/>
        <end position="23"/>
    </location>
</feature>
<evidence type="ECO:0000313" key="4">
    <source>
        <dbReference type="Proteomes" id="UP000018227"/>
    </source>
</evidence>
<feature type="transmembrane region" description="Helical" evidence="1">
    <location>
        <begin position="261"/>
        <end position="280"/>
    </location>
</feature>
<dbReference type="RefSeq" id="WP_023354841.1">
    <property type="nucleotide sequence ID" value="NZ_KI535368.1"/>
</dbReference>